<evidence type="ECO:0000313" key="2">
    <source>
        <dbReference type="Proteomes" id="UP001501556"/>
    </source>
</evidence>
<gene>
    <name evidence="1" type="ORF">GCM10022407_21140</name>
</gene>
<accession>A0ABP7Q2B7</accession>
<protein>
    <submittedName>
        <fullName evidence="1">Uncharacterized protein</fullName>
    </submittedName>
</protein>
<organism evidence="1 2">
    <name type="scientific">Hymenobacter antarcticus</name>
    <dbReference type="NCBI Taxonomy" id="486270"/>
    <lineage>
        <taxon>Bacteria</taxon>
        <taxon>Pseudomonadati</taxon>
        <taxon>Bacteroidota</taxon>
        <taxon>Cytophagia</taxon>
        <taxon>Cytophagales</taxon>
        <taxon>Hymenobacteraceae</taxon>
        <taxon>Hymenobacter</taxon>
    </lineage>
</organism>
<reference evidence="2" key="1">
    <citation type="journal article" date="2019" name="Int. J. Syst. Evol. Microbiol.">
        <title>The Global Catalogue of Microorganisms (GCM) 10K type strain sequencing project: providing services to taxonomists for standard genome sequencing and annotation.</title>
        <authorList>
            <consortium name="The Broad Institute Genomics Platform"/>
            <consortium name="The Broad Institute Genome Sequencing Center for Infectious Disease"/>
            <person name="Wu L."/>
            <person name="Ma J."/>
        </authorList>
    </citation>
    <scope>NUCLEOTIDE SEQUENCE [LARGE SCALE GENOMIC DNA]</scope>
    <source>
        <strain evidence="2">JCM 17217</strain>
    </source>
</reference>
<keyword evidence="2" id="KW-1185">Reference proteome</keyword>
<name>A0ABP7Q2B7_9BACT</name>
<dbReference type="Proteomes" id="UP001501556">
    <property type="component" value="Unassembled WGS sequence"/>
</dbReference>
<comment type="caution">
    <text evidence="1">The sequence shown here is derived from an EMBL/GenBank/DDBJ whole genome shotgun (WGS) entry which is preliminary data.</text>
</comment>
<evidence type="ECO:0000313" key="1">
    <source>
        <dbReference type="EMBL" id="GAA3975315.1"/>
    </source>
</evidence>
<proteinExistence type="predicted"/>
<sequence>MCGYVFADRNPATTWKAGRRSKPTSQYPRFRGSKIGLTLTLFEAGVFLVDDVELAITTHNLAIDATLFDGGFDFHDEQKLTSLKQVDRKSSPICACQFYQQTIGENY</sequence>
<dbReference type="EMBL" id="BAABDI010000012">
    <property type="protein sequence ID" value="GAA3975315.1"/>
    <property type="molecule type" value="Genomic_DNA"/>
</dbReference>